<evidence type="ECO:0000259" key="4">
    <source>
        <dbReference type="Pfam" id="PF22725"/>
    </source>
</evidence>
<dbReference type="InterPro" id="IPR030827">
    <property type="entry name" value="Myo_inos_IolG"/>
</dbReference>
<dbReference type="Gene3D" id="3.40.50.720">
    <property type="entry name" value="NAD(P)-binding Rossmann-like Domain"/>
    <property type="match status" value="1"/>
</dbReference>
<feature type="domain" description="Gfo/Idh/MocA-like oxidoreductase N-terminal" evidence="3">
    <location>
        <begin position="7"/>
        <end position="126"/>
    </location>
</feature>
<dbReference type="OrthoDB" id="9815825at2"/>
<dbReference type="PANTHER" id="PTHR42840:SF3">
    <property type="entry name" value="BINDING ROSSMANN FOLD OXIDOREDUCTASE, PUTATIVE (AFU_ORTHOLOGUE AFUA_2G10240)-RELATED"/>
    <property type="match status" value="1"/>
</dbReference>
<dbReference type="NCBIfam" id="TIGR04380">
    <property type="entry name" value="myo_inos_iolG"/>
    <property type="match status" value="1"/>
</dbReference>
<keyword evidence="6" id="KW-1185">Reference proteome</keyword>
<dbReference type="AlphaFoldDB" id="A0A328VCZ3"/>
<evidence type="ECO:0000256" key="1">
    <source>
        <dbReference type="ARBA" id="ARBA00010928"/>
    </source>
</evidence>
<dbReference type="GO" id="GO:0000166">
    <property type="term" value="F:nucleotide binding"/>
    <property type="evidence" value="ECO:0007669"/>
    <property type="project" value="InterPro"/>
</dbReference>
<dbReference type="Pfam" id="PF22725">
    <property type="entry name" value="GFO_IDH_MocA_C3"/>
    <property type="match status" value="1"/>
</dbReference>
<gene>
    <name evidence="5" type="ORF">A4R35_04170</name>
</gene>
<dbReference type="EMBL" id="MCIF01000002">
    <property type="protein sequence ID" value="RAQ94719.1"/>
    <property type="molecule type" value="Genomic_DNA"/>
</dbReference>
<dbReference type="InterPro" id="IPR036291">
    <property type="entry name" value="NAD(P)-bd_dom_sf"/>
</dbReference>
<dbReference type="Proteomes" id="UP000248706">
    <property type="component" value="Unassembled WGS sequence"/>
</dbReference>
<comment type="caution">
    <text evidence="5">The sequence shown here is derived from an EMBL/GenBank/DDBJ whole genome shotgun (WGS) entry which is preliminary data.</text>
</comment>
<evidence type="ECO:0000256" key="2">
    <source>
        <dbReference type="ARBA" id="ARBA00023002"/>
    </source>
</evidence>
<dbReference type="Gene3D" id="3.30.360.10">
    <property type="entry name" value="Dihydrodipicolinate Reductase, domain 2"/>
    <property type="match status" value="1"/>
</dbReference>
<organism evidence="5 6">
    <name type="scientific">Thermogemmatispora tikiterensis</name>
    <dbReference type="NCBI Taxonomy" id="1825093"/>
    <lineage>
        <taxon>Bacteria</taxon>
        <taxon>Bacillati</taxon>
        <taxon>Chloroflexota</taxon>
        <taxon>Ktedonobacteria</taxon>
        <taxon>Thermogemmatisporales</taxon>
        <taxon>Thermogemmatisporaceae</taxon>
        <taxon>Thermogemmatispora</taxon>
    </lineage>
</organism>
<evidence type="ECO:0000313" key="5">
    <source>
        <dbReference type="EMBL" id="RAQ94719.1"/>
    </source>
</evidence>
<dbReference type="Pfam" id="PF01408">
    <property type="entry name" value="GFO_IDH_MocA"/>
    <property type="match status" value="1"/>
</dbReference>
<dbReference type="SUPFAM" id="SSF51735">
    <property type="entry name" value="NAD(P)-binding Rossmann-fold domains"/>
    <property type="match status" value="1"/>
</dbReference>
<accession>A0A328VCZ3</accession>
<dbReference type="PANTHER" id="PTHR42840">
    <property type="entry name" value="NAD(P)-BINDING ROSSMANN-FOLD SUPERFAMILY PROTEIN-RELATED"/>
    <property type="match status" value="1"/>
</dbReference>
<dbReference type="GO" id="GO:0016491">
    <property type="term" value="F:oxidoreductase activity"/>
    <property type="evidence" value="ECO:0007669"/>
    <property type="project" value="UniProtKB-KW"/>
</dbReference>
<feature type="domain" description="GFO/IDH/MocA-like oxidoreductase" evidence="4">
    <location>
        <begin position="134"/>
        <end position="254"/>
    </location>
</feature>
<evidence type="ECO:0000259" key="3">
    <source>
        <dbReference type="Pfam" id="PF01408"/>
    </source>
</evidence>
<reference evidence="5 6" key="1">
    <citation type="submission" date="2016-08" db="EMBL/GenBank/DDBJ databases">
        <title>Analysis of Carbohydrate Active Enzymes in Thermogemmatispora T81 Reveals Carbohydrate Degradation Ability.</title>
        <authorList>
            <person name="Tomazini A."/>
            <person name="Lal S."/>
            <person name="Stott M."/>
            <person name="Henrissat B."/>
            <person name="Polikarpov I."/>
            <person name="Sparling R."/>
            <person name="Levin D.B."/>
        </authorList>
    </citation>
    <scope>NUCLEOTIDE SEQUENCE [LARGE SCALE GENOMIC DNA]</scope>
    <source>
        <strain evidence="5 6">T81</strain>
    </source>
</reference>
<dbReference type="SUPFAM" id="SSF55347">
    <property type="entry name" value="Glyceraldehyde-3-phosphate dehydrogenase-like, C-terminal domain"/>
    <property type="match status" value="1"/>
</dbReference>
<dbReference type="InterPro" id="IPR055170">
    <property type="entry name" value="GFO_IDH_MocA-like_dom"/>
</dbReference>
<comment type="similarity">
    <text evidence="1">Belongs to the Gfo/Idh/MocA family.</text>
</comment>
<keyword evidence="2" id="KW-0560">Oxidoreductase</keyword>
<sequence>MTARQLTVGLIGAGRIGRLHAHHLTMRLPRACLLAVADARAEAAESCARECNIPRFCSDYREILADPQIEAVLICSPTSTHAQLIEEAARSGKHIFCEKPLALDLETIDRALATVEQAGVKLQTGFNRRFDVHFRRVRQAVEQGEIGLPLMLHITSRDPAPPPAAYLRASGGLFLDMTIHDFDTARFLLASEVEEVFALAHALNEPDIALAGDVAHAAVMLRFASGAIATISNSRRASYGYDQRVELFGSEGCIAIDNAYPNTAVVSDRHGVRRDLPLHFFMERYAESFAAELQAFVEAILDDRPVPVSGYDGRAPVAIALAAQRSLQEHRPVSLREVA</sequence>
<evidence type="ECO:0000313" key="6">
    <source>
        <dbReference type="Proteomes" id="UP000248706"/>
    </source>
</evidence>
<dbReference type="InterPro" id="IPR000683">
    <property type="entry name" value="Gfo/Idh/MocA-like_OxRdtase_N"/>
</dbReference>
<protein>
    <submittedName>
        <fullName evidence="5">Inositol 2-dehydrogenase</fullName>
    </submittedName>
</protein>
<proteinExistence type="inferred from homology"/>
<name>A0A328VCZ3_9CHLR</name>
<dbReference type="RefSeq" id="WP_112426844.1">
    <property type="nucleotide sequence ID" value="NZ_MCIF01000002.1"/>
</dbReference>